<sequence length="1112" mass="127525">MFKSARWRSEKNRIKAVYKLQFHATQVPQLGVDALAISVIPADVGKPTLKLDKATIQNGTCRWENPVYETVKFFREPRTGKISERIYHFIVSTGSEKAGVLGEISIDFADYAEANKASTISLPLKNSKSNAVLHVLIQRLQANVDQRDVEEFEDIKVKPHERTLRTHLSNGDSDDNIMTDGPINKTSHIAELNGNHRASSGSDITLSSSDSSSGLNTPRENGVRNFNVHQEPSSYLLVPHRPAVYSSTIHEENQGSQWEWSGDSDHGVSTDDSTNDSHNTLLREGSQQASDIEIERLKAELAAYARQVDVSELELQTLRKQIVKESKRGQDLSKEVIGLKEERNALKEECERLKSFKNRIDDAKFRNRLQVEGGDLRSLLEEIRQELNYEKDLNANLRLQLQKTQESNAELMLAVGDLEEMLEQKNGEISNLTESKEDAIESKKTFAKCKKDEDEEQKALEELVKEHRNTNETSLMEQRIIDLYSQIEIYRRDKDELEMQMEQLALDYEILKQENHDISYKLEQSQLQEQLKMQYECSSPLNELESHIENLEKELSMRSKEFSDSLVTIKKLESHSENLEKELSMRSKEFSDSLVTIKELESHIKSLEEELEKQAQGFEADLEALTNAKVEQEQRAIRAEEALRKTRWKNANTAEKLQEEFRRLSMQMASTFDANEKVAMKAMAEAGELRVQKSQLEDTLQKTKEELEGVRDEYEAKLLELSNQIDEKTSQMEQMSLEIANKSEQLEHQMKQKEEITGALSQEILQLKAEIERITAKNNCISELSKQNKNLTAQLEDMESNVKKTEMLLQKGDMERNELVSTIALVKKEAEKSLEELNRLRHLKDEKEAKIELLQSELEKLKTQYDDLKHSLFEDEAEKEKLRKQVFQLKSDLKKKEDALTSIEKKHKDSNGRAAISDGTKTALKNNKSVPVVRGPKEVINLKEKIKLLEGQIKLKEAALETSATSFLQKEKDLQNKIEELESRVEELNQNSAFQQVTPNNDILEEMRSASEHLSTTEFPCKDNGNTISLTKSNEVSEEEGSKASTLDDGNSKHDDLLNELELLKERNNSMECELKEMQQRYSEISLKFAEVEGERQKLVMTVRYLKNSRKN</sequence>
<evidence type="ECO:0000259" key="3">
    <source>
        <dbReference type="PROSITE" id="PS51840"/>
    </source>
</evidence>
<dbReference type="InterPro" id="IPR019448">
    <property type="entry name" value="NT-C2"/>
</dbReference>
<protein>
    <recommendedName>
        <fullName evidence="3">C2 NT-type domain-containing protein</fullName>
    </recommendedName>
</protein>
<dbReference type="Proteomes" id="UP000813462">
    <property type="component" value="Unassembled WGS sequence"/>
</dbReference>
<feature type="compositionally biased region" description="Polar residues" evidence="2">
    <location>
        <begin position="1024"/>
        <end position="1034"/>
    </location>
</feature>
<feature type="region of interest" description="Disordered" evidence="2">
    <location>
        <begin position="164"/>
        <end position="228"/>
    </location>
</feature>
<feature type="coiled-coil region" evidence="1">
    <location>
        <begin position="686"/>
        <end position="752"/>
    </location>
</feature>
<organism evidence="4 5">
    <name type="scientific">Ziziphus jujuba var. spinosa</name>
    <dbReference type="NCBI Taxonomy" id="714518"/>
    <lineage>
        <taxon>Eukaryota</taxon>
        <taxon>Viridiplantae</taxon>
        <taxon>Streptophyta</taxon>
        <taxon>Embryophyta</taxon>
        <taxon>Tracheophyta</taxon>
        <taxon>Spermatophyta</taxon>
        <taxon>Magnoliopsida</taxon>
        <taxon>eudicotyledons</taxon>
        <taxon>Gunneridae</taxon>
        <taxon>Pentapetalae</taxon>
        <taxon>rosids</taxon>
        <taxon>fabids</taxon>
        <taxon>Rosales</taxon>
        <taxon>Rhamnaceae</taxon>
        <taxon>Paliureae</taxon>
        <taxon>Ziziphus</taxon>
    </lineage>
</organism>
<feature type="region of interest" description="Disordered" evidence="2">
    <location>
        <begin position="249"/>
        <end position="287"/>
    </location>
</feature>
<name>A0A978UGM7_ZIZJJ</name>
<feature type="compositionally biased region" description="Polar residues" evidence="2">
    <location>
        <begin position="270"/>
        <end position="287"/>
    </location>
</feature>
<gene>
    <name evidence="4" type="ORF">FEM48_Zijuj11G0038000</name>
</gene>
<feature type="coiled-coil region" evidence="1">
    <location>
        <begin position="287"/>
        <end position="514"/>
    </location>
</feature>
<feature type="coiled-coil region" evidence="1">
    <location>
        <begin position="939"/>
        <end position="998"/>
    </location>
</feature>
<comment type="caution">
    <text evidence="4">The sequence shown here is derived from an EMBL/GenBank/DDBJ whole genome shotgun (WGS) entry which is preliminary data.</text>
</comment>
<dbReference type="PROSITE" id="PS51840">
    <property type="entry name" value="C2_NT"/>
    <property type="match status" value="1"/>
</dbReference>
<feature type="domain" description="C2 NT-type" evidence="3">
    <location>
        <begin position="6"/>
        <end position="141"/>
    </location>
</feature>
<reference evidence="4" key="1">
    <citation type="journal article" date="2021" name="Front. Plant Sci.">
        <title>Chromosome-Scale Genome Assembly for Chinese Sour Jujube and Insights Into Its Genome Evolution and Domestication Signature.</title>
        <authorList>
            <person name="Shen L.-Y."/>
            <person name="Luo H."/>
            <person name="Wang X.-L."/>
            <person name="Wang X.-M."/>
            <person name="Qiu X.-J."/>
            <person name="Liu H."/>
            <person name="Zhou S.-S."/>
            <person name="Jia K.-H."/>
            <person name="Nie S."/>
            <person name="Bao Y.-T."/>
            <person name="Zhang R.-G."/>
            <person name="Yun Q.-Z."/>
            <person name="Chai Y.-H."/>
            <person name="Lu J.-Y."/>
            <person name="Li Y."/>
            <person name="Zhao S.-W."/>
            <person name="Mao J.-F."/>
            <person name="Jia S.-G."/>
            <person name="Mao Y.-M."/>
        </authorList>
    </citation>
    <scope>NUCLEOTIDE SEQUENCE</scope>
    <source>
        <strain evidence="4">AT0</strain>
        <tissue evidence="4">Leaf</tissue>
    </source>
</reference>
<evidence type="ECO:0000256" key="2">
    <source>
        <dbReference type="SAM" id="MobiDB-lite"/>
    </source>
</evidence>
<dbReference type="AlphaFoldDB" id="A0A978UGM7"/>
<evidence type="ECO:0000256" key="1">
    <source>
        <dbReference type="SAM" id="Coils"/>
    </source>
</evidence>
<dbReference type="Pfam" id="PF10358">
    <property type="entry name" value="NT-C2"/>
    <property type="match status" value="1"/>
</dbReference>
<feature type="region of interest" description="Disordered" evidence="2">
    <location>
        <begin position="1024"/>
        <end position="1054"/>
    </location>
</feature>
<evidence type="ECO:0000313" key="4">
    <source>
        <dbReference type="EMBL" id="KAH7513958.1"/>
    </source>
</evidence>
<accession>A0A978UGM7</accession>
<dbReference type="EMBL" id="JAEACU010000011">
    <property type="protein sequence ID" value="KAH7513958.1"/>
    <property type="molecule type" value="Genomic_DNA"/>
</dbReference>
<dbReference type="PANTHER" id="PTHR34452:SF7">
    <property type="entry name" value="MYOSIN HEAVY CHAIN-RELATED PROTEIN"/>
    <property type="match status" value="1"/>
</dbReference>
<dbReference type="OrthoDB" id="765176at2759"/>
<feature type="coiled-coil region" evidence="1">
    <location>
        <begin position="781"/>
        <end position="906"/>
    </location>
</feature>
<feature type="compositionally biased region" description="Low complexity" evidence="2">
    <location>
        <begin position="199"/>
        <end position="215"/>
    </location>
</feature>
<dbReference type="PANTHER" id="PTHR34452">
    <property type="entry name" value="MYOSIN HEAVY CHAIN-RELATED PROTEIN"/>
    <property type="match status" value="1"/>
</dbReference>
<evidence type="ECO:0000313" key="5">
    <source>
        <dbReference type="Proteomes" id="UP000813462"/>
    </source>
</evidence>
<keyword evidence="1" id="KW-0175">Coiled coil</keyword>
<feature type="coiled-coil region" evidence="1">
    <location>
        <begin position="541"/>
        <end position="642"/>
    </location>
</feature>
<proteinExistence type="predicted"/>